<name>A0AAV4Y1L2_CAEEX</name>
<dbReference type="AlphaFoldDB" id="A0AAV4Y1L2"/>
<keyword evidence="2" id="KW-1185">Reference proteome</keyword>
<dbReference type="Proteomes" id="UP001054945">
    <property type="component" value="Unassembled WGS sequence"/>
</dbReference>
<reference evidence="1 2" key="1">
    <citation type="submission" date="2021-06" db="EMBL/GenBank/DDBJ databases">
        <title>Caerostris extrusa draft genome.</title>
        <authorList>
            <person name="Kono N."/>
            <person name="Arakawa K."/>
        </authorList>
    </citation>
    <scope>NUCLEOTIDE SEQUENCE [LARGE SCALE GENOMIC DNA]</scope>
</reference>
<comment type="caution">
    <text evidence="1">The sequence shown here is derived from an EMBL/GenBank/DDBJ whole genome shotgun (WGS) entry which is preliminary data.</text>
</comment>
<accession>A0AAV4Y1L2</accession>
<protein>
    <submittedName>
        <fullName evidence="1">Uncharacterized protein</fullName>
    </submittedName>
</protein>
<dbReference type="EMBL" id="BPLR01001142">
    <property type="protein sequence ID" value="GIZ00260.1"/>
    <property type="molecule type" value="Genomic_DNA"/>
</dbReference>
<gene>
    <name evidence="1" type="ORF">CEXT_422701</name>
</gene>
<proteinExistence type="predicted"/>
<evidence type="ECO:0000313" key="2">
    <source>
        <dbReference type="Proteomes" id="UP001054945"/>
    </source>
</evidence>
<evidence type="ECO:0000313" key="1">
    <source>
        <dbReference type="EMBL" id="GIZ00260.1"/>
    </source>
</evidence>
<organism evidence="1 2">
    <name type="scientific">Caerostris extrusa</name>
    <name type="common">Bark spider</name>
    <name type="synonym">Caerostris bankana</name>
    <dbReference type="NCBI Taxonomy" id="172846"/>
    <lineage>
        <taxon>Eukaryota</taxon>
        <taxon>Metazoa</taxon>
        <taxon>Ecdysozoa</taxon>
        <taxon>Arthropoda</taxon>
        <taxon>Chelicerata</taxon>
        <taxon>Arachnida</taxon>
        <taxon>Araneae</taxon>
        <taxon>Araneomorphae</taxon>
        <taxon>Entelegynae</taxon>
        <taxon>Araneoidea</taxon>
        <taxon>Araneidae</taxon>
        <taxon>Caerostris</taxon>
    </lineage>
</organism>
<sequence length="151" mass="16724">MQQWLKNFSPPYLLKGALIKGYSGGLELPGDMESGEVVTVITYRKRNDDSAGGIGMEGKNIFLFRFRCNSFRFFNPFECAAFLQPTSKGCVALGGNLVTYLFKIPEKFSKCNGKRVAQRSESPIFSLSAPLLGAEQNIGTPLRTARDRKSN</sequence>